<protein>
    <submittedName>
        <fullName evidence="1">Uncharacterized protein</fullName>
    </submittedName>
</protein>
<dbReference type="GeneID" id="9379571"/>
<dbReference type="RefSeq" id="XP_002910536.1">
    <property type="nucleotide sequence ID" value="XM_002910490.1"/>
</dbReference>
<dbReference type="HOGENOM" id="CLU_2941623_0_0_1"/>
<dbReference type="AlphaFoldDB" id="D6RPI4"/>
<dbReference type="Proteomes" id="UP000001861">
    <property type="component" value="Unassembled WGS sequence"/>
</dbReference>
<dbReference type="VEuPathDB" id="FungiDB:CC1G_15175"/>
<accession>D6RPI4</accession>
<dbReference type="InParanoid" id="D6RPI4"/>
<keyword evidence="2" id="KW-1185">Reference proteome</keyword>
<sequence>MGYDYKYNKNEISAMKNAIITFLLAGHDGIQHNKIDGDDTEELEAIIQIMHNKKRSITSG</sequence>
<dbReference type="KEGG" id="cci:CC1G_15175"/>
<evidence type="ECO:0000313" key="2">
    <source>
        <dbReference type="Proteomes" id="UP000001861"/>
    </source>
</evidence>
<name>D6RPI4_COPC7</name>
<comment type="caution">
    <text evidence="1">The sequence shown here is derived from an EMBL/GenBank/DDBJ whole genome shotgun (WGS) entry which is preliminary data.</text>
</comment>
<evidence type="ECO:0000313" key="1">
    <source>
        <dbReference type="EMBL" id="EFI27042.1"/>
    </source>
</evidence>
<proteinExistence type="predicted"/>
<reference evidence="1 2" key="1">
    <citation type="journal article" date="2010" name="Proc. Natl. Acad. Sci. U.S.A.">
        <title>Insights into evolution of multicellular fungi from the assembled chromosomes of the mushroom Coprinopsis cinerea (Coprinus cinereus).</title>
        <authorList>
            <person name="Stajich J.E."/>
            <person name="Wilke S.K."/>
            <person name="Ahren D."/>
            <person name="Au C.H."/>
            <person name="Birren B.W."/>
            <person name="Borodovsky M."/>
            <person name="Burns C."/>
            <person name="Canback B."/>
            <person name="Casselton L.A."/>
            <person name="Cheng C.K."/>
            <person name="Deng J."/>
            <person name="Dietrich F.S."/>
            <person name="Fargo D.C."/>
            <person name="Farman M.L."/>
            <person name="Gathman A.C."/>
            <person name="Goldberg J."/>
            <person name="Guigo R."/>
            <person name="Hoegger P.J."/>
            <person name="Hooker J.B."/>
            <person name="Huggins A."/>
            <person name="James T.Y."/>
            <person name="Kamada T."/>
            <person name="Kilaru S."/>
            <person name="Kodira C."/>
            <person name="Kues U."/>
            <person name="Kupfer D."/>
            <person name="Kwan H.S."/>
            <person name="Lomsadze A."/>
            <person name="Li W."/>
            <person name="Lilly W.W."/>
            <person name="Ma L.J."/>
            <person name="Mackey A.J."/>
            <person name="Manning G."/>
            <person name="Martin F."/>
            <person name="Muraguchi H."/>
            <person name="Natvig D.O."/>
            <person name="Palmerini H."/>
            <person name="Ramesh M.A."/>
            <person name="Rehmeyer C.J."/>
            <person name="Roe B.A."/>
            <person name="Shenoy N."/>
            <person name="Stanke M."/>
            <person name="Ter-Hovhannisyan V."/>
            <person name="Tunlid A."/>
            <person name="Velagapudi R."/>
            <person name="Vision T.J."/>
            <person name="Zeng Q."/>
            <person name="Zolan M.E."/>
            <person name="Pukkila P.J."/>
        </authorList>
    </citation>
    <scope>NUCLEOTIDE SEQUENCE [LARGE SCALE GENOMIC DNA]</scope>
    <source>
        <strain evidence="2">Okayama-7 / 130 / ATCC MYA-4618 / FGSC 9003</strain>
    </source>
</reference>
<dbReference type="EMBL" id="AACS02000009">
    <property type="protein sequence ID" value="EFI27042.1"/>
    <property type="molecule type" value="Genomic_DNA"/>
</dbReference>
<gene>
    <name evidence="1" type="ORF">CC1G_15175</name>
</gene>
<organism evidence="1 2">
    <name type="scientific">Coprinopsis cinerea (strain Okayama-7 / 130 / ATCC MYA-4618 / FGSC 9003)</name>
    <name type="common">Inky cap fungus</name>
    <name type="synonym">Hormographiella aspergillata</name>
    <dbReference type="NCBI Taxonomy" id="240176"/>
    <lineage>
        <taxon>Eukaryota</taxon>
        <taxon>Fungi</taxon>
        <taxon>Dikarya</taxon>
        <taxon>Basidiomycota</taxon>
        <taxon>Agaricomycotina</taxon>
        <taxon>Agaricomycetes</taxon>
        <taxon>Agaricomycetidae</taxon>
        <taxon>Agaricales</taxon>
        <taxon>Agaricineae</taxon>
        <taxon>Psathyrellaceae</taxon>
        <taxon>Coprinopsis</taxon>
    </lineage>
</organism>